<gene>
    <name evidence="1" type="ORF">SS31J13_000004</name>
</gene>
<dbReference type="EMBL" id="MH182564">
    <property type="protein sequence ID" value="AWA45052.1"/>
    <property type="molecule type" value="Genomic_DNA"/>
</dbReference>
<organism evidence="1">
    <name type="scientific">Saccharum spontaneum</name>
    <name type="common">Wild sugarcane</name>
    <dbReference type="NCBI Taxonomy" id="62335"/>
    <lineage>
        <taxon>Eukaryota</taxon>
        <taxon>Viridiplantae</taxon>
        <taxon>Streptophyta</taxon>
        <taxon>Embryophyta</taxon>
        <taxon>Tracheophyta</taxon>
        <taxon>Spermatophyta</taxon>
        <taxon>Magnoliopsida</taxon>
        <taxon>Liliopsida</taxon>
        <taxon>Poales</taxon>
        <taxon>Poaceae</taxon>
        <taxon>PACMAD clade</taxon>
        <taxon>Panicoideae</taxon>
        <taxon>Andropogonodae</taxon>
        <taxon>Andropogoneae</taxon>
        <taxon>Saccharinae</taxon>
        <taxon>Saccharum</taxon>
        <taxon>Saccharum officinarum species complex</taxon>
    </lineage>
</organism>
<sequence length="130" mass="14715">MESRTTPIQEGEDDEDIATLDTPTLCCHVTLGFSRHVVTVLVITLAYDIETGRSWMRWKGDDDAVVLNLVPAPEGPWIILCDHDKVLRHLFGPTWPCIVSGLKPKLWASNPWLSSTLGRVLDYKNSRRRC</sequence>
<name>A0A678T4L1_SACSP</name>
<reference evidence="1" key="1">
    <citation type="submission" date="2018-04" db="EMBL/GenBank/DDBJ databases">
        <title>Comparative Analysis of Homologous Sequences of Saccharum officinarum and Saccharum spontaneum Reveals Independent Polyploidization Events.</title>
        <authorList>
            <person name="Sharma A."/>
            <person name="Song J."/>
            <person name="Lin Q."/>
            <person name="Singh R."/>
            <person name="Ramos N."/>
            <person name="Wang K."/>
            <person name="Zhang J."/>
            <person name="Ming R."/>
            <person name="Yu Q."/>
        </authorList>
    </citation>
    <scope>NUCLEOTIDE SEQUENCE</scope>
</reference>
<dbReference type="AlphaFoldDB" id="A0A678T4L1"/>
<protein>
    <submittedName>
        <fullName evidence="1">Uncharacterized protein</fullName>
    </submittedName>
</protein>
<evidence type="ECO:0000313" key="1">
    <source>
        <dbReference type="EMBL" id="AWA45052.1"/>
    </source>
</evidence>
<accession>A0A678T4L1</accession>
<proteinExistence type="predicted"/>